<dbReference type="PANTHER" id="PTHR48098">
    <property type="entry name" value="ENTEROCHELIN ESTERASE-RELATED"/>
    <property type="match status" value="1"/>
</dbReference>
<name>A0A9X4AW13_9BACT</name>
<dbReference type="SUPFAM" id="SSF53474">
    <property type="entry name" value="alpha/beta-Hydrolases"/>
    <property type="match status" value="1"/>
</dbReference>
<comment type="caution">
    <text evidence="1">The sequence shown here is derived from an EMBL/GenBank/DDBJ whole genome shotgun (WGS) entry which is preliminary data.</text>
</comment>
<dbReference type="InterPro" id="IPR029058">
    <property type="entry name" value="AB_hydrolase_fold"/>
</dbReference>
<protein>
    <submittedName>
        <fullName evidence="1">Esterase family protein</fullName>
    </submittedName>
</protein>
<sequence length="234" mass="26260">MNTEQVVVEGKDYTRTVWFIAGPQATEHPLCVFLDGEYYLERVGALPILQELIASQRIPQMSFAFVPSNGPQSRHEDFVCNDRFARFISEDLVRWARNRASTIRGERNLVCGLSLSGLASAHMTLTHPHVFSSALSQSGSFWWERKRFASLARAFPKISSRHWLSVGDQELEDNATHPPTGMRQEFTQVAGVQSAVDALKASGAKVRHHVFHGAHAFEPWRAELADALQWLCSA</sequence>
<dbReference type="Pfam" id="PF00756">
    <property type="entry name" value="Esterase"/>
    <property type="match status" value="1"/>
</dbReference>
<proteinExistence type="predicted"/>
<dbReference type="Gene3D" id="3.40.50.1820">
    <property type="entry name" value="alpha/beta hydrolase"/>
    <property type="match status" value="1"/>
</dbReference>
<evidence type="ECO:0000313" key="1">
    <source>
        <dbReference type="EMBL" id="MDC3986271.1"/>
    </source>
</evidence>
<dbReference type="EMBL" id="JAGTJJ010000037">
    <property type="protein sequence ID" value="MDC3986271.1"/>
    <property type="molecule type" value="Genomic_DNA"/>
</dbReference>
<dbReference type="AlphaFoldDB" id="A0A9X4AW13"/>
<organism evidence="1 2">
    <name type="scientific">Polyangium jinanense</name>
    <dbReference type="NCBI Taxonomy" id="2829994"/>
    <lineage>
        <taxon>Bacteria</taxon>
        <taxon>Pseudomonadati</taxon>
        <taxon>Myxococcota</taxon>
        <taxon>Polyangia</taxon>
        <taxon>Polyangiales</taxon>
        <taxon>Polyangiaceae</taxon>
        <taxon>Polyangium</taxon>
    </lineage>
</organism>
<reference evidence="1 2" key="1">
    <citation type="submission" date="2021-04" db="EMBL/GenBank/DDBJ databases">
        <title>Genome analysis of Polyangium sp.</title>
        <authorList>
            <person name="Li Y."/>
            <person name="Wang J."/>
        </authorList>
    </citation>
    <scope>NUCLEOTIDE SEQUENCE [LARGE SCALE GENOMIC DNA]</scope>
    <source>
        <strain evidence="1 2">SDU14</strain>
    </source>
</reference>
<dbReference type="InterPro" id="IPR000801">
    <property type="entry name" value="Esterase-like"/>
</dbReference>
<keyword evidence="2" id="KW-1185">Reference proteome</keyword>
<dbReference type="PANTHER" id="PTHR48098:SF3">
    <property type="entry name" value="IRON(III) ENTEROBACTIN ESTERASE"/>
    <property type="match status" value="1"/>
</dbReference>
<gene>
    <name evidence="1" type="ORF">KEG57_37680</name>
</gene>
<dbReference type="RefSeq" id="WP_272425449.1">
    <property type="nucleotide sequence ID" value="NZ_JAGTJJ010000037.1"/>
</dbReference>
<dbReference type="InterPro" id="IPR050583">
    <property type="entry name" value="Mycobacterial_A85_antigen"/>
</dbReference>
<dbReference type="Proteomes" id="UP001151081">
    <property type="component" value="Unassembled WGS sequence"/>
</dbReference>
<evidence type="ECO:0000313" key="2">
    <source>
        <dbReference type="Proteomes" id="UP001151081"/>
    </source>
</evidence>
<accession>A0A9X4AW13</accession>